<protein>
    <submittedName>
        <fullName evidence="1">Uncharacterized protein</fullName>
    </submittedName>
</protein>
<proteinExistence type="predicted"/>
<evidence type="ECO:0000313" key="2">
    <source>
        <dbReference type="Proteomes" id="UP000321750"/>
    </source>
</evidence>
<evidence type="ECO:0000313" key="1">
    <source>
        <dbReference type="EMBL" id="GEP12670.1"/>
    </source>
</evidence>
<organism evidence="1 2">
    <name type="scientific">Methylobacterium gnaphalii</name>
    <dbReference type="NCBI Taxonomy" id="1010610"/>
    <lineage>
        <taxon>Bacteria</taxon>
        <taxon>Pseudomonadati</taxon>
        <taxon>Pseudomonadota</taxon>
        <taxon>Alphaproteobacteria</taxon>
        <taxon>Hyphomicrobiales</taxon>
        <taxon>Methylobacteriaceae</taxon>
        <taxon>Methylobacterium</taxon>
    </lineage>
</organism>
<name>A0A512JRT9_9HYPH</name>
<keyword evidence="2" id="KW-1185">Reference proteome</keyword>
<dbReference type="EMBL" id="BJZV01000057">
    <property type="protein sequence ID" value="GEP12670.1"/>
    <property type="molecule type" value="Genomic_DNA"/>
</dbReference>
<accession>A0A512JRT9</accession>
<dbReference type="OrthoDB" id="9768177at2"/>
<dbReference type="RefSeq" id="WP_147049004.1">
    <property type="nucleotide sequence ID" value="NZ_BJZV01000057.1"/>
</dbReference>
<gene>
    <name evidence="1" type="ORF">MGN01_45150</name>
</gene>
<sequence length="69" mass="7185">MTESAPASEINAAPHAHLREALQLLEARDINIEIDGGPATYIVDGRPTTSGDVVAYAAMLTPAGLNVVQ</sequence>
<dbReference type="Proteomes" id="UP000321750">
    <property type="component" value="Unassembled WGS sequence"/>
</dbReference>
<dbReference type="AlphaFoldDB" id="A0A512JRT9"/>
<reference evidence="1 2" key="1">
    <citation type="submission" date="2019-07" db="EMBL/GenBank/DDBJ databases">
        <title>Whole genome shotgun sequence of Methylobacterium gnaphalii NBRC 107716.</title>
        <authorList>
            <person name="Hosoyama A."/>
            <person name="Uohara A."/>
            <person name="Ohji S."/>
            <person name="Ichikawa N."/>
        </authorList>
    </citation>
    <scope>NUCLEOTIDE SEQUENCE [LARGE SCALE GENOMIC DNA]</scope>
    <source>
        <strain evidence="1 2">NBRC 107716</strain>
    </source>
</reference>
<comment type="caution">
    <text evidence="1">The sequence shown here is derived from an EMBL/GenBank/DDBJ whole genome shotgun (WGS) entry which is preliminary data.</text>
</comment>